<organism evidence="2">
    <name type="scientific">Woronichinia naegeliana WA131</name>
    <dbReference type="NCBI Taxonomy" id="2824559"/>
    <lineage>
        <taxon>Bacteria</taxon>
        <taxon>Bacillati</taxon>
        <taxon>Cyanobacteriota</taxon>
        <taxon>Cyanophyceae</taxon>
        <taxon>Synechococcales</taxon>
        <taxon>Coelosphaeriaceae</taxon>
        <taxon>Woronichinia</taxon>
    </lineage>
</organism>
<proteinExistence type="predicted"/>
<evidence type="ECO:0000313" key="2">
    <source>
        <dbReference type="EMBL" id="UXE59354.1"/>
    </source>
</evidence>
<accession>A0A977KT34</accession>
<feature type="region of interest" description="Disordered" evidence="1">
    <location>
        <begin position="1"/>
        <end position="47"/>
    </location>
</feature>
<protein>
    <submittedName>
        <fullName evidence="2">Uncharacterized protein</fullName>
    </submittedName>
</protein>
<gene>
    <name evidence="2" type="ORF">KA717_26390</name>
</gene>
<feature type="compositionally biased region" description="Basic residues" evidence="1">
    <location>
        <begin position="13"/>
        <end position="27"/>
    </location>
</feature>
<feature type="compositionally biased region" description="Basic and acidic residues" evidence="1">
    <location>
        <begin position="1"/>
        <end position="12"/>
    </location>
</feature>
<dbReference type="EMBL" id="CP073041">
    <property type="protein sequence ID" value="UXE59354.1"/>
    <property type="molecule type" value="Genomic_DNA"/>
</dbReference>
<dbReference type="AlphaFoldDB" id="A0A977KT34"/>
<sequence length="47" mass="5566">MIIVRWERDHRLNSQKKRSPLNYKKTRSLCTEKGNRQPSGASHLCNK</sequence>
<dbReference type="KEGG" id="wna:KA717_26390"/>
<name>A0A977KT34_9CYAN</name>
<dbReference type="Proteomes" id="UP001065613">
    <property type="component" value="Chromosome"/>
</dbReference>
<reference evidence="2" key="1">
    <citation type="submission" date="2021-04" db="EMBL/GenBank/DDBJ databases">
        <title>Genome sequence of Woronichinia naegeliana from Washington state freshwater lake bloom.</title>
        <authorList>
            <person name="Dreher T.W."/>
        </authorList>
    </citation>
    <scope>NUCLEOTIDE SEQUENCE</scope>
    <source>
        <strain evidence="2">WA131</strain>
    </source>
</reference>
<evidence type="ECO:0000256" key="1">
    <source>
        <dbReference type="SAM" id="MobiDB-lite"/>
    </source>
</evidence>